<feature type="region of interest" description="Disordered" evidence="4">
    <location>
        <begin position="1187"/>
        <end position="1210"/>
    </location>
</feature>
<dbReference type="InterPro" id="IPR001680">
    <property type="entry name" value="WD40_rpt"/>
</dbReference>
<sequence length="1247" mass="138561">MESALVPGGEGGKPKEGLLKMAARDNGGAANKKPPWWSTREYGLPMDYEQREPRPVVSGGPILTAEGNPVNMRRAPGIADLTLIKKRESALLVQEKQVPPSRLVELEEKLRGEVGRHTPYHERKTTVLIRAFQTFDHERRGTLPLDAFRRCLECFGVTMTPAEGRALFRKFGQDAQKRLPYQVFTRALFTSKSRLLAWTKTHYMNARSTKGLPRGTPFVLEATKETLAADRMFDAKIQPLSAGPGHSVTGSYPPSRWATDTWEKEGQVHPIVRARQPPDVELELEHVYGYNGCCEYGVLAGKQYLEPIPSVLTSNLFYTSTKEVVYATAAVGIVLNWSETPDGKLDEVNQRFFTGHTKGVLAVAVDESRNYCATGQGPIAKTKEGQDVDPFVSIWCVHSMQELMRLSHRSKARQNLDPMKPPKKAQPGEPDEGCMGIQAICFSEDGQRLITACRNPATTIFVWEWRFAKLLYRADTKSGVPPQCYGVMWNPVEIGDDGKHFDFVTFGNKFINFWKEDAQPSDPDYPQSWTKEAGSFIDQTNPNKDIIVQDVFCCAFLDNGNVVTGMSDGNIYLWEPQEKTPDPSKPMKYSAKKRLLVDAPIPTEPKTRAHVHTVQVLKIRYVREGGGDPKATLLSGGGGGTIKVWEDLDGVVPLYKATIELPRDLGQRKSAPPAAGNGASQPPAVKSLDCFPGSEDLIVGTDKCDIWKLKLKPDNSTDVMQLVKGNAADVNGIAAHPTKEHIFASASESDKIYIWSADQKSMVGKPASLKGRAASCCEFRGDGKHLAVGSTDGCIFVFKENNDWEGEKLVLSRVDEMAIWPLRDCTSAIQDLRYSPDLRTLAAASREQTIDLYDCAASTYVRLARCTGHSATVLHIDWSADSKMLQSQCNAYELLYWNCDRGDPEPEWTIGQPSPLRGRKRELYGRQILDGQRDQQWDSWTSCFGFDVMGIWPPDYINPDINMVARSPTLERDGSNQRQLVAVADNHSGVMVLNYPAVVNKQPCHYHLGHSSFVTNVRWLKYKNEKGLEELKLISAGGHDRSLMQWRVKRLEPPDETDEAFQVGGKFRGGLFQDAKFAWYKKYTGQEWDGMEPTYKKAINVVKANEVLAPARIAAEERRRLRGDAEAMFKVVSKGAARIPLDSMKAYLTENKVVEENQIEKLVAEVNTNSDREIDLDQFCNGWHKMQKGAGSSSSSGGGGALKSSGGGGALKSDSALLQDTIAKQEAALKEQQKKIEELQAKLKAKG</sequence>
<evidence type="ECO:0000256" key="4">
    <source>
        <dbReference type="SAM" id="MobiDB-lite"/>
    </source>
</evidence>
<evidence type="ECO:0000259" key="5">
    <source>
        <dbReference type="Pfam" id="PF23414"/>
    </source>
</evidence>
<dbReference type="Gene3D" id="1.10.238.10">
    <property type="entry name" value="EF-hand"/>
    <property type="match status" value="1"/>
</dbReference>
<evidence type="ECO:0000313" key="7">
    <source>
        <dbReference type="Proteomes" id="UP000037460"/>
    </source>
</evidence>
<reference evidence="7" key="1">
    <citation type="journal article" date="2015" name="PLoS Genet.">
        <title>Genome Sequence and Transcriptome Analyses of Chrysochromulina tobin: Metabolic Tools for Enhanced Algal Fitness in the Prominent Order Prymnesiales (Haptophyceae).</title>
        <authorList>
            <person name="Hovde B.T."/>
            <person name="Deodato C.R."/>
            <person name="Hunsperger H.M."/>
            <person name="Ryken S.A."/>
            <person name="Yost W."/>
            <person name="Jha R.K."/>
            <person name="Patterson J."/>
            <person name="Monnat R.J. Jr."/>
            <person name="Barlow S.B."/>
            <person name="Starkenburg S.R."/>
            <person name="Cattolico R.A."/>
        </authorList>
    </citation>
    <scope>NUCLEOTIDE SEQUENCE</scope>
    <source>
        <strain evidence="7">CCMP291</strain>
    </source>
</reference>
<feature type="compositionally biased region" description="Gly residues" evidence="4">
    <location>
        <begin position="1196"/>
        <end position="1210"/>
    </location>
</feature>
<dbReference type="Gene3D" id="2.130.10.10">
    <property type="entry name" value="YVTN repeat-like/Quinoprotein amine dehydrogenase"/>
    <property type="match status" value="2"/>
</dbReference>
<protein>
    <recommendedName>
        <fullName evidence="5">EML-like second beta-propeller domain-containing protein</fullName>
    </recommendedName>
</protein>
<dbReference type="InterPro" id="IPR011992">
    <property type="entry name" value="EF-hand-dom_pair"/>
</dbReference>
<dbReference type="InterPro" id="IPR015943">
    <property type="entry name" value="WD40/YVTN_repeat-like_dom_sf"/>
</dbReference>
<accession>A0A0M0JD23</accession>
<dbReference type="OrthoDB" id="47802at2759"/>
<dbReference type="PANTHER" id="PTHR13720:SF33">
    <property type="entry name" value="HELP DOMAIN-CONTAINING PROTEIN"/>
    <property type="match status" value="1"/>
</dbReference>
<proteinExistence type="predicted"/>
<dbReference type="InterPro" id="IPR055442">
    <property type="entry name" value="Beta-prop_EML-like_2nd"/>
</dbReference>
<dbReference type="GO" id="GO:0008017">
    <property type="term" value="F:microtubule binding"/>
    <property type="evidence" value="ECO:0007669"/>
    <property type="project" value="TreeGrafter"/>
</dbReference>
<dbReference type="EMBL" id="JWZX01003110">
    <property type="protein sequence ID" value="KOO24272.1"/>
    <property type="molecule type" value="Genomic_DNA"/>
</dbReference>
<dbReference type="Pfam" id="PF00400">
    <property type="entry name" value="WD40"/>
    <property type="match status" value="1"/>
</dbReference>
<dbReference type="SUPFAM" id="SSF47473">
    <property type="entry name" value="EF-hand"/>
    <property type="match status" value="1"/>
</dbReference>
<feature type="coiled-coil region" evidence="3">
    <location>
        <begin position="1215"/>
        <end position="1246"/>
    </location>
</feature>
<keyword evidence="1" id="KW-0853">WD repeat</keyword>
<dbReference type="AlphaFoldDB" id="A0A0M0JD23"/>
<evidence type="ECO:0000256" key="1">
    <source>
        <dbReference type="ARBA" id="ARBA00022574"/>
    </source>
</evidence>
<evidence type="ECO:0000256" key="2">
    <source>
        <dbReference type="ARBA" id="ARBA00022737"/>
    </source>
</evidence>
<organism evidence="6 7">
    <name type="scientific">Chrysochromulina tobinii</name>
    <dbReference type="NCBI Taxonomy" id="1460289"/>
    <lineage>
        <taxon>Eukaryota</taxon>
        <taxon>Haptista</taxon>
        <taxon>Haptophyta</taxon>
        <taxon>Prymnesiophyceae</taxon>
        <taxon>Prymnesiales</taxon>
        <taxon>Chrysochromulinaceae</taxon>
        <taxon>Chrysochromulina</taxon>
    </lineage>
</organism>
<keyword evidence="7" id="KW-1185">Reference proteome</keyword>
<dbReference type="SMART" id="SM00320">
    <property type="entry name" value="WD40"/>
    <property type="match status" value="8"/>
</dbReference>
<feature type="domain" description="EML-like second beta-propeller" evidence="5">
    <location>
        <begin position="932"/>
        <end position="1048"/>
    </location>
</feature>
<dbReference type="Proteomes" id="UP000037460">
    <property type="component" value="Unassembled WGS sequence"/>
</dbReference>
<feature type="domain" description="EML-like second beta-propeller" evidence="5">
    <location>
        <begin position="731"/>
        <end position="905"/>
    </location>
</feature>
<keyword evidence="3" id="KW-0175">Coiled coil</keyword>
<dbReference type="PANTHER" id="PTHR13720">
    <property type="entry name" value="WD-40 REPEAT PROTEIN"/>
    <property type="match status" value="1"/>
</dbReference>
<evidence type="ECO:0000256" key="3">
    <source>
        <dbReference type="SAM" id="Coils"/>
    </source>
</evidence>
<evidence type="ECO:0000313" key="6">
    <source>
        <dbReference type="EMBL" id="KOO24272.1"/>
    </source>
</evidence>
<dbReference type="InterPro" id="IPR036322">
    <property type="entry name" value="WD40_repeat_dom_sf"/>
</dbReference>
<name>A0A0M0JD23_9EUKA</name>
<dbReference type="SUPFAM" id="SSF50978">
    <property type="entry name" value="WD40 repeat-like"/>
    <property type="match status" value="3"/>
</dbReference>
<dbReference type="Pfam" id="PF23414">
    <property type="entry name" value="Beta-prop_EML_2"/>
    <property type="match status" value="2"/>
</dbReference>
<keyword evidence="2" id="KW-0677">Repeat</keyword>
<comment type="caution">
    <text evidence="6">The sequence shown here is derived from an EMBL/GenBank/DDBJ whole genome shotgun (WGS) entry which is preliminary data.</text>
</comment>
<dbReference type="InterPro" id="IPR050630">
    <property type="entry name" value="WD_repeat_EMAP"/>
</dbReference>
<gene>
    <name evidence="6" type="ORF">Ctob_006081</name>
</gene>